<keyword evidence="4 11" id="KW-0812">Transmembrane</keyword>
<dbReference type="Gene3D" id="3.30.2390.20">
    <property type="entry name" value="Type VII secretion system EccB, repeat 1 domain"/>
    <property type="match status" value="1"/>
</dbReference>
<dbReference type="EMBL" id="JAHKNI010000028">
    <property type="protein sequence ID" value="MBU3067992.1"/>
    <property type="molecule type" value="Genomic_DNA"/>
</dbReference>
<evidence type="ECO:0000256" key="5">
    <source>
        <dbReference type="ARBA" id="ARBA00022741"/>
    </source>
</evidence>
<evidence type="ECO:0000256" key="6">
    <source>
        <dbReference type="ARBA" id="ARBA00022801"/>
    </source>
</evidence>
<keyword evidence="3" id="KW-1003">Cell membrane</keyword>
<evidence type="ECO:0000256" key="11">
    <source>
        <dbReference type="SAM" id="Phobius"/>
    </source>
</evidence>
<feature type="transmembrane region" description="Helical" evidence="11">
    <location>
        <begin position="44"/>
        <end position="64"/>
    </location>
</feature>
<gene>
    <name evidence="12" type="primary">eccB</name>
    <name evidence="12" type="ORF">KO481_41575</name>
</gene>
<evidence type="ECO:0000256" key="10">
    <source>
        <dbReference type="SAM" id="MobiDB-lite"/>
    </source>
</evidence>
<evidence type="ECO:0000256" key="4">
    <source>
        <dbReference type="ARBA" id="ARBA00022692"/>
    </source>
</evidence>
<feature type="region of interest" description="Disordered" evidence="10">
    <location>
        <begin position="490"/>
        <end position="541"/>
    </location>
</feature>
<evidence type="ECO:0000256" key="8">
    <source>
        <dbReference type="ARBA" id="ARBA00022989"/>
    </source>
</evidence>
<dbReference type="Gene3D" id="2.40.50.910">
    <property type="entry name" value="Type VII secretion system EccB, repeat 3 domain"/>
    <property type="match status" value="1"/>
</dbReference>
<dbReference type="InterPro" id="IPR044857">
    <property type="entry name" value="T7SS_EccB_R1"/>
</dbReference>
<dbReference type="NCBIfam" id="TIGR03919">
    <property type="entry name" value="T7SS_EccB"/>
    <property type="match status" value="1"/>
</dbReference>
<dbReference type="Proteomes" id="UP000733379">
    <property type="component" value="Unassembled WGS sequence"/>
</dbReference>
<comment type="similarity">
    <text evidence="2">Belongs to the EccB family.</text>
</comment>
<organism evidence="12 13">
    <name type="scientific">Nocardia albiluteola</name>
    <dbReference type="NCBI Taxonomy" id="2842303"/>
    <lineage>
        <taxon>Bacteria</taxon>
        <taxon>Bacillati</taxon>
        <taxon>Actinomycetota</taxon>
        <taxon>Actinomycetes</taxon>
        <taxon>Mycobacteriales</taxon>
        <taxon>Nocardiaceae</taxon>
        <taxon>Nocardia</taxon>
    </lineage>
</organism>
<name>A0ABS6BCH4_9NOCA</name>
<keyword evidence="7" id="KW-0067">ATP-binding</keyword>
<reference evidence="12 13" key="1">
    <citation type="submission" date="2021-06" db="EMBL/GenBank/DDBJ databases">
        <title>Actinomycetes sequencing.</title>
        <authorList>
            <person name="Shan Q."/>
        </authorList>
    </citation>
    <scope>NUCLEOTIDE SEQUENCE [LARGE SCALE GENOMIC DNA]</scope>
    <source>
        <strain evidence="12 13">NEAU-G5</strain>
    </source>
</reference>
<evidence type="ECO:0000256" key="2">
    <source>
        <dbReference type="ARBA" id="ARBA00008149"/>
    </source>
</evidence>
<evidence type="ECO:0000256" key="7">
    <source>
        <dbReference type="ARBA" id="ARBA00022840"/>
    </source>
</evidence>
<keyword evidence="5" id="KW-0547">Nucleotide-binding</keyword>
<evidence type="ECO:0000256" key="9">
    <source>
        <dbReference type="ARBA" id="ARBA00023136"/>
    </source>
</evidence>
<dbReference type="InterPro" id="IPR007795">
    <property type="entry name" value="T7SS_EccB"/>
</dbReference>
<evidence type="ECO:0000256" key="1">
    <source>
        <dbReference type="ARBA" id="ARBA00004162"/>
    </source>
</evidence>
<evidence type="ECO:0000313" key="13">
    <source>
        <dbReference type="Proteomes" id="UP000733379"/>
    </source>
</evidence>
<protein>
    <submittedName>
        <fullName evidence="12">Type VII secretion protein EccB</fullName>
    </submittedName>
</protein>
<feature type="compositionally biased region" description="Polar residues" evidence="10">
    <location>
        <begin position="490"/>
        <end position="505"/>
    </location>
</feature>
<comment type="subcellular location">
    <subcellularLocation>
        <location evidence="1">Cell membrane</location>
        <topology evidence="1">Single-pass membrane protein</topology>
    </subcellularLocation>
</comment>
<keyword evidence="6" id="KW-0378">Hydrolase</keyword>
<dbReference type="PANTHER" id="PTHR40765">
    <property type="entry name" value="ESX-2 SECRETION SYSTEM ATPASE ECCB2"/>
    <property type="match status" value="1"/>
</dbReference>
<evidence type="ECO:0000313" key="12">
    <source>
        <dbReference type="EMBL" id="MBU3067992.1"/>
    </source>
</evidence>
<keyword evidence="8 11" id="KW-1133">Transmembrane helix</keyword>
<dbReference type="Pfam" id="PF05108">
    <property type="entry name" value="T7SS_ESX1_EccB"/>
    <property type="match status" value="1"/>
</dbReference>
<feature type="compositionally biased region" description="Low complexity" evidence="10">
    <location>
        <begin position="506"/>
        <end position="524"/>
    </location>
</feature>
<dbReference type="PANTHER" id="PTHR40765:SF2">
    <property type="entry name" value="ESX-2 SECRETION SYSTEM ATPASE ECCB2"/>
    <property type="match status" value="1"/>
</dbReference>
<dbReference type="RefSeq" id="WP_215924070.1">
    <property type="nucleotide sequence ID" value="NZ_JAHKNI010000028.1"/>
</dbReference>
<sequence>MPAQLTTRAQVNGYRFLLRRLDHAMVRRDVRMLHDPMRSQSRSLIIGAILGILGVAGAAILALIHPQGSIGNARIILGKTSGALYVIVKDQSGTTALHPALNLASARLIAGSAETPTSVADDKLSSYTLGPLVGIPGAPAALPGSAQGQHSDWSMCETVTLSANGNAFGSSTTTSTVVAGPPQLGSQARIATNNEGVLVKHGDKEYLLYDGKRSEIDPNDTVVARTLNLANHPARPTGTALLDVANPEPPLAPPTIPQAGAPGPGKLSSVPVGGVISVAAADGSGPPDMYVVLSDGVQKIGPFAAQMIRNADSHGMSEVKAVTPDVLGGISVITSLPITHFPNAIPKLISAEDDPVACVSWNKSAGQATQTVTDSSNPADKATVRLLVGTHLPLPGTDQPVKLSSPTGSADHVDNVYVKPMTGEYVQTTGMDSGSLRRDGLFYITDNGIRFGIPDLATGKMLGLGGTPHLAPWSIVGQLIPGPTLSQKNALTSYDTLPTGDSSDGSPDASTPSATPTSTATPVARPQPIPTPNAVPAANMN</sequence>
<accession>A0ABS6BCH4</accession>
<comment type="caution">
    <text evidence="12">The sequence shown here is derived from an EMBL/GenBank/DDBJ whole genome shotgun (WGS) entry which is preliminary data.</text>
</comment>
<keyword evidence="9 11" id="KW-0472">Membrane</keyword>
<dbReference type="InterPro" id="IPR042485">
    <property type="entry name" value="T7SS_EccB_R3"/>
</dbReference>
<proteinExistence type="inferred from homology"/>
<keyword evidence="13" id="KW-1185">Reference proteome</keyword>
<evidence type="ECO:0000256" key="3">
    <source>
        <dbReference type="ARBA" id="ARBA00022475"/>
    </source>
</evidence>